<accession>A0ACB9FSC4</accession>
<proteinExistence type="predicted"/>
<reference evidence="2" key="1">
    <citation type="journal article" date="2022" name="Mol. Ecol. Resour.">
        <title>The genomes of chicory, endive, great burdock and yacon provide insights into Asteraceae palaeo-polyploidization history and plant inulin production.</title>
        <authorList>
            <person name="Fan W."/>
            <person name="Wang S."/>
            <person name="Wang H."/>
            <person name="Wang A."/>
            <person name="Jiang F."/>
            <person name="Liu H."/>
            <person name="Zhao H."/>
            <person name="Xu D."/>
            <person name="Zhang Y."/>
        </authorList>
    </citation>
    <scope>NUCLEOTIDE SEQUENCE [LARGE SCALE GENOMIC DNA]</scope>
    <source>
        <strain evidence="2">cv. Yunnan</strain>
    </source>
</reference>
<keyword evidence="2" id="KW-1185">Reference proteome</keyword>
<evidence type="ECO:0000313" key="2">
    <source>
        <dbReference type="Proteomes" id="UP001056120"/>
    </source>
</evidence>
<protein>
    <submittedName>
        <fullName evidence="1">Uncharacterized protein</fullName>
    </submittedName>
</protein>
<comment type="caution">
    <text evidence="1">The sequence shown here is derived from an EMBL/GenBank/DDBJ whole genome shotgun (WGS) entry which is preliminary data.</text>
</comment>
<dbReference type="Proteomes" id="UP001056120">
    <property type="component" value="Linkage Group LG16"/>
</dbReference>
<evidence type="ECO:0000313" key="1">
    <source>
        <dbReference type="EMBL" id="KAI3773871.1"/>
    </source>
</evidence>
<name>A0ACB9FSC4_9ASTR</name>
<organism evidence="1 2">
    <name type="scientific">Smallanthus sonchifolius</name>
    <dbReference type="NCBI Taxonomy" id="185202"/>
    <lineage>
        <taxon>Eukaryota</taxon>
        <taxon>Viridiplantae</taxon>
        <taxon>Streptophyta</taxon>
        <taxon>Embryophyta</taxon>
        <taxon>Tracheophyta</taxon>
        <taxon>Spermatophyta</taxon>
        <taxon>Magnoliopsida</taxon>
        <taxon>eudicotyledons</taxon>
        <taxon>Gunneridae</taxon>
        <taxon>Pentapetalae</taxon>
        <taxon>asterids</taxon>
        <taxon>campanulids</taxon>
        <taxon>Asterales</taxon>
        <taxon>Asteraceae</taxon>
        <taxon>Asteroideae</taxon>
        <taxon>Heliantheae alliance</taxon>
        <taxon>Millerieae</taxon>
        <taxon>Smallanthus</taxon>
    </lineage>
</organism>
<sequence>MSKARPCIGLHGHANTSGIKQGTKDDVPEAGEGLHDRAWHCTAVQYPASSPGSSFSCCLVPGNPHAIARPFLPLPEMYTKSQLTLARFLLLCVEMVESDDSRALESSPCGFLHKPIALSLSLVFLRRKMK</sequence>
<gene>
    <name evidence="1" type="ORF">L1987_48410</name>
</gene>
<reference evidence="1 2" key="2">
    <citation type="journal article" date="2022" name="Mol. Ecol. Resour.">
        <title>The genomes of chicory, endive, great burdock and yacon provide insights into Asteraceae paleo-polyploidization history and plant inulin production.</title>
        <authorList>
            <person name="Fan W."/>
            <person name="Wang S."/>
            <person name="Wang H."/>
            <person name="Wang A."/>
            <person name="Jiang F."/>
            <person name="Liu H."/>
            <person name="Zhao H."/>
            <person name="Xu D."/>
            <person name="Zhang Y."/>
        </authorList>
    </citation>
    <scope>NUCLEOTIDE SEQUENCE [LARGE SCALE GENOMIC DNA]</scope>
    <source>
        <strain evidence="2">cv. Yunnan</strain>
        <tissue evidence="1">Leaves</tissue>
    </source>
</reference>
<dbReference type="EMBL" id="CM042033">
    <property type="protein sequence ID" value="KAI3773871.1"/>
    <property type="molecule type" value="Genomic_DNA"/>
</dbReference>